<dbReference type="GO" id="GO:0006898">
    <property type="term" value="P:receptor-mediated endocytosis"/>
    <property type="evidence" value="ECO:0007669"/>
    <property type="project" value="TreeGrafter"/>
</dbReference>
<keyword evidence="16" id="KW-0677">Repeat</keyword>
<evidence type="ECO:0000256" key="17">
    <source>
        <dbReference type="ARBA" id="ARBA00022753"/>
    </source>
</evidence>
<dbReference type="GO" id="GO:0031901">
    <property type="term" value="C:early endosome membrane"/>
    <property type="evidence" value="ECO:0007669"/>
    <property type="project" value="UniProtKB-SubCell"/>
</dbReference>
<dbReference type="Pfam" id="PF00041">
    <property type="entry name" value="fn3"/>
    <property type="match status" value="2"/>
</dbReference>
<keyword evidence="12" id="KW-0245">EGF-like domain</keyword>
<evidence type="ECO:0000256" key="22">
    <source>
        <dbReference type="ARBA" id="ARBA00023157"/>
    </source>
</evidence>
<dbReference type="SMART" id="SM00602">
    <property type="entry name" value="VPS10"/>
    <property type="match status" value="1"/>
</dbReference>
<feature type="disulfide bond" evidence="28">
    <location>
        <begin position="788"/>
        <end position="806"/>
    </location>
</feature>
<keyword evidence="14 31" id="KW-0812">Transmembrane</keyword>
<evidence type="ECO:0000256" key="31">
    <source>
        <dbReference type="SAM" id="Phobius"/>
    </source>
</evidence>
<keyword evidence="23 33" id="KW-0675">Receptor</keyword>
<dbReference type="SMART" id="SM00192">
    <property type="entry name" value="LDLa"/>
    <property type="match status" value="9"/>
</dbReference>
<evidence type="ECO:0000256" key="12">
    <source>
        <dbReference type="ARBA" id="ARBA00022536"/>
    </source>
</evidence>
<dbReference type="SUPFAM" id="SSF49265">
    <property type="entry name" value="Fibronectin type III"/>
    <property type="match status" value="4"/>
</dbReference>
<dbReference type="InterPro" id="IPR036055">
    <property type="entry name" value="LDL_receptor-like_sf"/>
</dbReference>
<keyword evidence="13" id="KW-0254">Endocytosis</keyword>
<dbReference type="InterPro" id="IPR003961">
    <property type="entry name" value="FN3_dom"/>
</dbReference>
<feature type="disulfide bond" evidence="28">
    <location>
        <begin position="899"/>
        <end position="911"/>
    </location>
</feature>
<dbReference type="OrthoDB" id="443634at2759"/>
<dbReference type="Gene3D" id="2.120.10.30">
    <property type="entry name" value="TolB, C-terminal domain"/>
    <property type="match status" value="1"/>
</dbReference>
<feature type="domain" description="Fibronectin type-III" evidence="32">
    <location>
        <begin position="1228"/>
        <end position="1315"/>
    </location>
</feature>
<dbReference type="GO" id="GO:0042562">
    <property type="term" value="F:hormone binding"/>
    <property type="evidence" value="ECO:0007669"/>
    <property type="project" value="TreeGrafter"/>
</dbReference>
<dbReference type="CDD" id="cd00063">
    <property type="entry name" value="FN3"/>
    <property type="match status" value="2"/>
</dbReference>
<keyword evidence="11" id="KW-1003">Cell membrane</keyword>
<feature type="repeat" description="LDL-receptor class B" evidence="29">
    <location>
        <begin position="420"/>
        <end position="465"/>
    </location>
</feature>
<dbReference type="PROSITE" id="PS01209">
    <property type="entry name" value="LDLRA_1"/>
    <property type="match status" value="4"/>
</dbReference>
<keyword evidence="18" id="KW-0256">Endoplasmic reticulum</keyword>
<feature type="transmembrane region" description="Helical" evidence="31">
    <location>
        <begin position="1658"/>
        <end position="1682"/>
    </location>
</feature>
<dbReference type="GO" id="GO:0032585">
    <property type="term" value="C:multivesicular body membrane"/>
    <property type="evidence" value="ECO:0007669"/>
    <property type="project" value="UniProtKB-SubCell"/>
</dbReference>
<keyword evidence="21 31" id="KW-0472">Membrane</keyword>
<keyword evidence="10" id="KW-0813">Transport</keyword>
<dbReference type="GO" id="GO:0016324">
    <property type="term" value="C:apical plasma membrane"/>
    <property type="evidence" value="ECO:0007669"/>
    <property type="project" value="TreeGrafter"/>
</dbReference>
<reference evidence="33 34" key="1">
    <citation type="journal article" date="2019" name="Commun. Biol.">
        <title>The bagworm genome reveals a unique fibroin gene that provides high tensile strength.</title>
        <authorList>
            <person name="Kono N."/>
            <person name="Nakamura H."/>
            <person name="Ohtoshi R."/>
            <person name="Tomita M."/>
            <person name="Numata K."/>
            <person name="Arakawa K."/>
        </authorList>
    </citation>
    <scope>NUCLEOTIDE SEQUENCE [LARGE SCALE GENOMIC DNA]</scope>
</reference>
<evidence type="ECO:0000313" key="34">
    <source>
        <dbReference type="Proteomes" id="UP000299102"/>
    </source>
</evidence>
<dbReference type="SMART" id="SM00135">
    <property type="entry name" value="LY"/>
    <property type="match status" value="5"/>
</dbReference>
<keyword evidence="24" id="KW-0325">Glycoprotein</keyword>
<dbReference type="InterPro" id="IPR013783">
    <property type="entry name" value="Ig-like_fold"/>
</dbReference>
<dbReference type="InterPro" id="IPR031778">
    <property type="entry name" value="Sortilin_N"/>
</dbReference>
<evidence type="ECO:0000256" key="20">
    <source>
        <dbReference type="ARBA" id="ARBA00023034"/>
    </source>
</evidence>
<evidence type="ECO:0000256" key="5">
    <source>
        <dbReference type="ARBA" id="ARBA00004393"/>
    </source>
</evidence>
<evidence type="ECO:0000259" key="32">
    <source>
        <dbReference type="PROSITE" id="PS50853"/>
    </source>
</evidence>
<dbReference type="InterPro" id="IPR002172">
    <property type="entry name" value="LDrepeatLR_classA_rpt"/>
</dbReference>
<accession>A0A4C1UC36</accession>
<dbReference type="Pfam" id="PF15902">
    <property type="entry name" value="Sortilin-Vps10"/>
    <property type="match status" value="1"/>
</dbReference>
<dbReference type="Pfam" id="PF15901">
    <property type="entry name" value="Sortilin_C"/>
    <property type="match status" value="1"/>
</dbReference>
<evidence type="ECO:0000256" key="1">
    <source>
        <dbReference type="ARBA" id="ARBA00004115"/>
    </source>
</evidence>
<evidence type="ECO:0000256" key="29">
    <source>
        <dbReference type="PROSITE-ProRule" id="PRU00461"/>
    </source>
</evidence>
<dbReference type="InterPro" id="IPR031777">
    <property type="entry name" value="Sortilin_C"/>
</dbReference>
<dbReference type="Pfam" id="PF00058">
    <property type="entry name" value="Ldl_recept_b"/>
    <property type="match status" value="2"/>
</dbReference>
<evidence type="ECO:0000256" key="27">
    <source>
        <dbReference type="ARBA" id="ARBA00032450"/>
    </source>
</evidence>
<dbReference type="SMART" id="SM00060">
    <property type="entry name" value="FN3"/>
    <property type="match status" value="6"/>
</dbReference>
<dbReference type="EMBL" id="BGZK01000151">
    <property type="protein sequence ID" value="GBP23516.1"/>
    <property type="molecule type" value="Genomic_DNA"/>
</dbReference>
<dbReference type="InterPro" id="IPR011042">
    <property type="entry name" value="6-blade_b-propeller_TolB-like"/>
</dbReference>
<evidence type="ECO:0000256" key="9">
    <source>
        <dbReference type="ARBA" id="ARBA00013467"/>
    </source>
</evidence>
<evidence type="ECO:0000256" key="8">
    <source>
        <dbReference type="ARBA" id="ARBA00007041"/>
    </source>
</evidence>
<evidence type="ECO:0000256" key="11">
    <source>
        <dbReference type="ARBA" id="ARBA00022475"/>
    </source>
</evidence>
<evidence type="ECO:0000256" key="26">
    <source>
        <dbReference type="ARBA" id="ARBA00029896"/>
    </source>
</evidence>
<protein>
    <recommendedName>
        <fullName evidence="9">Sortilin-related receptor</fullName>
    </recommendedName>
    <alternativeName>
        <fullName evidence="26">Low-density lipoprotein receptor relative with 11 ligand-binding repeats</fullName>
    </alternativeName>
    <alternativeName>
        <fullName evidence="27">Sorting protein-related receptor containing LDLR class A repeats</fullName>
    </alternativeName>
</protein>
<evidence type="ECO:0000256" key="25">
    <source>
        <dbReference type="ARBA" id="ARBA00023329"/>
    </source>
</evidence>
<feature type="domain" description="Fibronectin type-III" evidence="32">
    <location>
        <begin position="1131"/>
        <end position="1220"/>
    </location>
</feature>
<feature type="disulfide bond" evidence="28">
    <location>
        <begin position="781"/>
        <end position="793"/>
    </location>
</feature>
<dbReference type="GO" id="GO:0043235">
    <property type="term" value="C:receptor complex"/>
    <property type="evidence" value="ECO:0007669"/>
    <property type="project" value="TreeGrafter"/>
</dbReference>
<dbReference type="PRINTS" id="PR00261">
    <property type="entry name" value="LDLRECEPTOR"/>
</dbReference>
<evidence type="ECO:0000256" key="18">
    <source>
        <dbReference type="ARBA" id="ARBA00022824"/>
    </source>
</evidence>
<evidence type="ECO:0000256" key="10">
    <source>
        <dbReference type="ARBA" id="ARBA00022448"/>
    </source>
</evidence>
<evidence type="ECO:0000256" key="30">
    <source>
        <dbReference type="SAM" id="MobiDB-lite"/>
    </source>
</evidence>
<comment type="subcellular location">
    <subcellularLocation>
        <location evidence="3">Cell membrane</location>
        <topology evidence="3">Single-pass membrane protein</topology>
    </subcellularLocation>
    <subcellularLocation>
        <location evidence="4">Cytoplasmic vesicle</location>
        <location evidence="4">Secretory vesicle membrane</location>
        <topology evidence="4">Single-pass type I membrane protein</topology>
    </subcellularLocation>
    <subcellularLocation>
        <location evidence="2">Early endosome membrane</location>
        <topology evidence="2">Single-pass type I membrane protein</topology>
    </subcellularLocation>
    <subcellularLocation>
        <location evidence="1">Endoplasmic reticulum membrane</location>
        <topology evidence="1">Single-pass type I membrane protein</topology>
    </subcellularLocation>
    <subcellularLocation>
        <location evidence="7">Endosome</location>
        <location evidence="7">Multivesicular body membrane</location>
        <topology evidence="7">Single-pass type I membrane protein</topology>
    </subcellularLocation>
    <subcellularLocation>
        <location evidence="5">Golgi apparatus</location>
        <location evidence="5">trans-Golgi network membrane</location>
        <topology evidence="5">Single-pass type I membrane protein</topology>
    </subcellularLocation>
    <subcellularLocation>
        <location evidence="6">Recycling endosome membrane</location>
        <topology evidence="6">Single-pass type I membrane protein</topology>
    </subcellularLocation>
</comment>
<dbReference type="Gene3D" id="2.60.40.10">
    <property type="entry name" value="Immunoglobulins"/>
    <property type="match status" value="3"/>
</dbReference>
<evidence type="ECO:0000256" key="21">
    <source>
        <dbReference type="ARBA" id="ARBA00023136"/>
    </source>
</evidence>
<evidence type="ECO:0000256" key="28">
    <source>
        <dbReference type="PROSITE-ProRule" id="PRU00124"/>
    </source>
</evidence>
<feature type="disulfide bond" evidence="28">
    <location>
        <begin position="906"/>
        <end position="924"/>
    </location>
</feature>
<evidence type="ECO:0000256" key="6">
    <source>
        <dbReference type="ARBA" id="ARBA00004480"/>
    </source>
</evidence>
<organism evidence="33 34">
    <name type="scientific">Eumeta variegata</name>
    <name type="common">Bagworm moth</name>
    <name type="synonym">Eumeta japonica</name>
    <dbReference type="NCBI Taxonomy" id="151549"/>
    <lineage>
        <taxon>Eukaryota</taxon>
        <taxon>Metazoa</taxon>
        <taxon>Ecdysozoa</taxon>
        <taxon>Arthropoda</taxon>
        <taxon>Hexapoda</taxon>
        <taxon>Insecta</taxon>
        <taxon>Pterygota</taxon>
        <taxon>Neoptera</taxon>
        <taxon>Endopterygota</taxon>
        <taxon>Lepidoptera</taxon>
        <taxon>Glossata</taxon>
        <taxon>Ditrysia</taxon>
        <taxon>Tineoidea</taxon>
        <taxon>Psychidae</taxon>
        <taxon>Oiketicinae</taxon>
        <taxon>Eumeta</taxon>
    </lineage>
</organism>
<dbReference type="InterPro" id="IPR051221">
    <property type="entry name" value="LDLR-related"/>
</dbReference>
<dbReference type="CDD" id="cd00112">
    <property type="entry name" value="LDLa"/>
    <property type="match status" value="9"/>
</dbReference>
<evidence type="ECO:0000256" key="2">
    <source>
        <dbReference type="ARBA" id="ARBA00004158"/>
    </source>
</evidence>
<dbReference type="FunFam" id="2.120.10.30:FF:000241">
    <property type="entry name" value="Low-density lipoprotein receptor-related protein 6"/>
    <property type="match status" value="1"/>
</dbReference>
<comment type="similarity">
    <text evidence="8">Belongs to the VPS10-related sortilin family. SORL1 subfamily.</text>
</comment>
<dbReference type="InterPro" id="IPR023415">
    <property type="entry name" value="LDLR_class-A_CS"/>
</dbReference>
<feature type="disulfide bond" evidence="28">
    <location>
        <begin position="862"/>
        <end position="877"/>
    </location>
</feature>
<comment type="caution">
    <text evidence="33">The sequence shown here is derived from an EMBL/GenBank/DDBJ whole genome shotgun (WGS) entry which is preliminary data.</text>
</comment>
<dbReference type="Gene3D" id="2.10.70.80">
    <property type="match status" value="1"/>
</dbReference>
<keyword evidence="15" id="KW-0732">Signal</keyword>
<dbReference type="GO" id="GO:0030658">
    <property type="term" value="C:transport vesicle membrane"/>
    <property type="evidence" value="ECO:0007669"/>
    <property type="project" value="UniProtKB-SubCell"/>
</dbReference>
<dbReference type="SUPFAM" id="SSF63825">
    <property type="entry name" value="YWTD domain"/>
    <property type="match status" value="1"/>
</dbReference>
<dbReference type="GO" id="GO:0005794">
    <property type="term" value="C:Golgi apparatus"/>
    <property type="evidence" value="ECO:0007669"/>
    <property type="project" value="UniProtKB-SubCell"/>
</dbReference>
<feature type="disulfide bond" evidence="28">
    <location>
        <begin position="614"/>
        <end position="626"/>
    </location>
</feature>
<evidence type="ECO:0000256" key="24">
    <source>
        <dbReference type="ARBA" id="ARBA00023180"/>
    </source>
</evidence>
<evidence type="ECO:0000256" key="16">
    <source>
        <dbReference type="ARBA" id="ARBA00022737"/>
    </source>
</evidence>
<gene>
    <name evidence="33" type="primary">Sorl1</name>
    <name evidence="33" type="ORF">EVAR_12796_1</name>
</gene>
<dbReference type="Gene3D" id="4.10.400.10">
    <property type="entry name" value="Low-density Lipoprotein Receptor"/>
    <property type="match status" value="9"/>
</dbReference>
<name>A0A4C1UC36_EUMVA</name>
<evidence type="ECO:0000256" key="14">
    <source>
        <dbReference type="ARBA" id="ARBA00022692"/>
    </source>
</evidence>
<keyword evidence="19 31" id="KW-1133">Transmembrane helix</keyword>
<dbReference type="InterPro" id="IPR036116">
    <property type="entry name" value="FN3_sf"/>
</dbReference>
<feature type="disulfide bond" evidence="28">
    <location>
        <begin position="671"/>
        <end position="686"/>
    </location>
</feature>
<dbReference type="Gene3D" id="3.30.60.270">
    <property type="match status" value="1"/>
</dbReference>
<dbReference type="PANTHER" id="PTHR22722">
    <property type="entry name" value="LOW-DENSITY LIPOPROTEIN RECEPTOR-RELATED PROTEIN 2-RELATED"/>
    <property type="match status" value="1"/>
</dbReference>
<keyword evidence="17" id="KW-0967">Endosome</keyword>
<feature type="disulfide bond" evidence="28">
    <location>
        <begin position="963"/>
        <end position="978"/>
    </location>
</feature>
<evidence type="ECO:0000256" key="7">
    <source>
        <dbReference type="ARBA" id="ARBA00004545"/>
    </source>
</evidence>
<evidence type="ECO:0000256" key="4">
    <source>
        <dbReference type="ARBA" id="ARBA00004212"/>
    </source>
</evidence>
<keyword evidence="25" id="KW-0968">Cytoplasmic vesicle</keyword>
<feature type="disulfide bond" evidence="28">
    <location>
        <begin position="1010"/>
        <end position="1025"/>
    </location>
</feature>
<feature type="disulfide bond" evidence="28">
    <location>
        <begin position="843"/>
        <end position="855"/>
    </location>
</feature>
<proteinExistence type="inferred from homology"/>
<evidence type="ECO:0000256" key="15">
    <source>
        <dbReference type="ARBA" id="ARBA00022729"/>
    </source>
</evidence>
<dbReference type="PANTHER" id="PTHR22722:SF14">
    <property type="entry name" value="MEGALIN, ISOFORM A"/>
    <property type="match status" value="1"/>
</dbReference>
<dbReference type="PROSITE" id="PS51120">
    <property type="entry name" value="LDLRB"/>
    <property type="match status" value="3"/>
</dbReference>
<feature type="repeat" description="LDL-receptor class B" evidence="29">
    <location>
        <begin position="466"/>
        <end position="510"/>
    </location>
</feature>
<feature type="disulfide bond" evidence="28">
    <location>
        <begin position="691"/>
        <end position="703"/>
    </location>
</feature>
<dbReference type="PROSITE" id="PS50068">
    <property type="entry name" value="LDLRA_2"/>
    <property type="match status" value="9"/>
</dbReference>
<feature type="disulfide bond" evidence="28">
    <location>
        <begin position="698"/>
        <end position="716"/>
    </location>
</feature>
<dbReference type="GO" id="GO:0055038">
    <property type="term" value="C:recycling endosome membrane"/>
    <property type="evidence" value="ECO:0007669"/>
    <property type="project" value="UniProtKB-SubCell"/>
</dbReference>
<evidence type="ECO:0000256" key="3">
    <source>
        <dbReference type="ARBA" id="ARBA00004162"/>
    </source>
</evidence>
<feature type="disulfide bond" evidence="28">
    <location>
        <begin position="918"/>
        <end position="933"/>
    </location>
</feature>
<evidence type="ECO:0000256" key="13">
    <source>
        <dbReference type="ARBA" id="ARBA00022583"/>
    </source>
</evidence>
<dbReference type="SUPFAM" id="SSF57424">
    <property type="entry name" value="LDL receptor-like module"/>
    <property type="match status" value="9"/>
</dbReference>
<evidence type="ECO:0000256" key="23">
    <source>
        <dbReference type="ARBA" id="ARBA00023170"/>
    </source>
</evidence>
<dbReference type="STRING" id="151549.A0A4C1UC36"/>
<feature type="region of interest" description="Disordered" evidence="30">
    <location>
        <begin position="1704"/>
        <end position="1733"/>
    </location>
</feature>
<sequence>MNLESKCMEVTCVMEEGSLRSASIMSSKAAPGVIMATGVMGKSLKGIPGVYLSRDAGLTWKRILKDYYFFNYGDHGGVIVAVKYFKIRGETRKILYSTNEGIDWHSYQFNADDLRIYGLMTEPGENTTTFTMFGSSNDRHQWIIITIDLKNAFERNCTQEDYKFWSPSPPNSTVSCVLGMKETFQRRYPYANCYNGIDYARPVKKETCECTRKDYECEYSFHLSGKECVRNKTMKFDAYRTPPECSPGVVYKRTKGYKRIDGDVCHSSSYIPYEPELVPCPLEETSEFILVALKDKIARIDLADNTTIYPVKNQRHVVALEFDMKNNCIYWGDIEVDKIMRQCFANGSEAEEIIVESELSSIEGMALDWISNVLFFVDGTRKKIEAVRTDLTNAGRMRTTILDSKVLSKPRGIAVHPKAGYLFWTDWDKLKPSISRSNLDGTDIKKLFEAPIVEWPNGITIDHTAERIYWVDAMEDYIASSDLNGHYFRRILWSDEKVSHPFAVAVLRDKMYWDDWKAKSIFIADKNSGSNVITINDSFSGLMDLKVFAHFIQHGSNACHDHEYHKCDTICLGKPGGFSCLCPDGFAKKDNKCICPNGMEPAANMTCPQKAGSCVSNEFTCKNGLCISSIWRCDGNDDCGDQSDEVDCLVCSPPMVACDWDQRCYMPHWRCDGDYDCTDMSDEKDCEPRNCSANQFKCSNGHCIDKKWQCDGENDCKDNSDEQNCHVPSRRPDTISCSGSGFICSNSSKLLCIPNSWVCDGEPDCPGGEDEIRDRCRNSTCSPHMFHCPNGKCIFKSWVCDGENDCGDDEKSDEKNCETTDKSKIIPRPSTDKPAIFLVNTTCLDWMFKCDNGNCLPYWWRCDGINDCGDRSDEIGCGFTVTEPVTPTPSSGDSRRTRCSRNEFSCSPGVCIPLSWVCDMADDCPGGEDERGCARRDGAAPVCASDETPCADGRGCVRDTAICDGTPDCFDRSDETHCPSYIFKTPVTECPPDFVLCNDGLMCINSNAVCNGEKDCDDNSDETNCSNTINKFVNLLLGIDVNHFSINSSSFVVSCWLYPKAVAYTFLPSISKVSDGVWHNMTWSKDCAYRFTNLEPYTQYNVTFYVQDKLNTTLPLTKYINLTTTEGVPSPPTRLTVRQMVGRRLNVEWDPPKQPNGVIKSYILSYEPPIPRVESRFTHNNVTIEGYFVPNKKYTFRVRAMNDVFISNMSEPAVIMFDEVGDVDDLNGLSNVTMKRLNASAVSLVWHELRGVDGYLVVVRPPDEYAHPPNITTKDTNITLTNLPTGVEIIFSIQAYKGQTYGTPFTMTIHTPGEKDEMLNVAVALIENRSTAVQVSWSRPTSDRYKGKFLEYEVLYNRTALGYDGVFSSKPIITPNTSLVIDGLHACESYFFTAGIRGGPLPVAGKLEVITKENPKAPVKDLRVEIQQNSTMKIKWNASCDALKDAVKYKLKITEKTRNVTSRYIIKPSKSSNLEHMIQNVPQGGRYNICVNCISVGYVNGIGIKGETGIEVEGGFQIGTKTGIELGIANVDVPDAVVVCAGVRSPPIPTPQNVVAWLDDSGHVMVSWHPIHALDHDEYKYEILISKNELAVDLLHPDEDVKVVQAERPPVLSFTEPASQLFVAVRVRSSHGYYSDLSEVRTLTMQGVAAEPRTSAGAIWWGMSAASVAAIALVAALLHLALRHRRLARSFLRFTAATPRYDSRRGQATLGDHDDDDVPPIHGFSDDEPLVIA</sequence>
<feature type="disulfide bond" evidence="28">
    <location>
        <begin position="621"/>
        <end position="639"/>
    </location>
</feature>
<keyword evidence="20" id="KW-0333">Golgi apparatus</keyword>
<evidence type="ECO:0000313" key="33">
    <source>
        <dbReference type="EMBL" id="GBP23516.1"/>
    </source>
</evidence>
<dbReference type="InterPro" id="IPR000033">
    <property type="entry name" value="LDLR_classB_rpt"/>
</dbReference>
<dbReference type="PROSITE" id="PS50853">
    <property type="entry name" value="FN3"/>
    <property type="match status" value="2"/>
</dbReference>
<dbReference type="FunFam" id="4.10.400.10:FF:000034">
    <property type="entry name" value="Low-density lipoprotein receptor-related protein 2"/>
    <property type="match status" value="4"/>
</dbReference>
<dbReference type="GO" id="GO:0005789">
    <property type="term" value="C:endoplasmic reticulum membrane"/>
    <property type="evidence" value="ECO:0007669"/>
    <property type="project" value="UniProtKB-SubCell"/>
</dbReference>
<feature type="disulfide bond" evidence="28">
    <location>
        <begin position="633"/>
        <end position="648"/>
    </location>
</feature>
<feature type="disulfide bond" evidence="28">
    <location>
        <begin position="710"/>
        <end position="725"/>
    </location>
</feature>
<dbReference type="InterPro" id="IPR006581">
    <property type="entry name" value="VPS10"/>
</dbReference>
<feature type="repeat" description="LDL-receptor class B" evidence="29">
    <location>
        <begin position="327"/>
        <end position="371"/>
    </location>
</feature>
<keyword evidence="22 28" id="KW-1015">Disulfide bond</keyword>
<dbReference type="Proteomes" id="UP000299102">
    <property type="component" value="Unassembled WGS sequence"/>
</dbReference>
<dbReference type="SUPFAM" id="SSF110296">
    <property type="entry name" value="Oligoxyloglucan reducing end-specific cellobiohydrolase"/>
    <property type="match status" value="1"/>
</dbReference>
<feature type="disulfide bond" evidence="28">
    <location>
        <begin position="850"/>
        <end position="868"/>
    </location>
</feature>
<evidence type="ECO:0000256" key="19">
    <source>
        <dbReference type="ARBA" id="ARBA00022989"/>
    </source>
</evidence>
<dbReference type="Pfam" id="PF00057">
    <property type="entry name" value="Ldl_recept_a"/>
    <property type="match status" value="9"/>
</dbReference>
<comment type="caution">
    <text evidence="28">Lacks conserved residue(s) required for the propagation of feature annotation.</text>
</comment>
<keyword evidence="34" id="KW-1185">Reference proteome</keyword>